<protein>
    <submittedName>
        <fullName evidence="2">Uncharacterized protein</fullName>
    </submittedName>
</protein>
<proteinExistence type="predicted"/>
<keyword evidence="1" id="KW-0732">Signal</keyword>
<dbReference type="Gramene" id="TraesPARA_EIv1.0_0593920.1">
    <property type="protein sequence ID" value="TraesPARA_EIv1.0_0593920.1.CDS"/>
    <property type="gene ID" value="TraesPARA_EIv1.0_0593920"/>
</dbReference>
<evidence type="ECO:0000256" key="1">
    <source>
        <dbReference type="SAM" id="SignalP"/>
    </source>
</evidence>
<dbReference type="Gramene" id="TraesWEE_scaffold_005058_01G000100.1">
    <property type="protein sequence ID" value="TraesWEE_scaffold_005058_01G000100.1"/>
    <property type="gene ID" value="TraesWEE_scaffold_005058_01G000100"/>
</dbReference>
<organism evidence="2">
    <name type="scientific">Triticum aestivum</name>
    <name type="common">Wheat</name>
    <dbReference type="NCBI Taxonomy" id="4565"/>
    <lineage>
        <taxon>Eukaryota</taxon>
        <taxon>Viridiplantae</taxon>
        <taxon>Streptophyta</taxon>
        <taxon>Embryophyta</taxon>
        <taxon>Tracheophyta</taxon>
        <taxon>Spermatophyta</taxon>
        <taxon>Magnoliopsida</taxon>
        <taxon>Liliopsida</taxon>
        <taxon>Poales</taxon>
        <taxon>Poaceae</taxon>
        <taxon>BOP clade</taxon>
        <taxon>Pooideae</taxon>
        <taxon>Triticodae</taxon>
        <taxon>Triticeae</taxon>
        <taxon>Triticinae</taxon>
        <taxon>Triticum</taxon>
    </lineage>
</organism>
<dbReference type="EnsemblPlants" id="TraesCS2B02G114300.1">
    <property type="protein sequence ID" value="TraesCS2B02G114300.1"/>
    <property type="gene ID" value="TraesCS2B02G114300"/>
</dbReference>
<dbReference type="Gramene" id="TraesCS2B03G0274800.1">
    <property type="protein sequence ID" value="TraesCS2B03G0274800.1.CDS"/>
    <property type="gene ID" value="TraesCS2B03G0274800"/>
</dbReference>
<feature type="chain" id="PRO_5043172022" evidence="1">
    <location>
        <begin position="33"/>
        <end position="103"/>
    </location>
</feature>
<dbReference type="Proteomes" id="UP000019116">
    <property type="component" value="Chromosome 2B"/>
</dbReference>
<name>A0A3B6C2H4_WHEAT</name>
<dbReference type="OMA" id="MNSFSAR"/>
<accession>A0A3B6C2H4</accession>
<keyword evidence="3" id="KW-1185">Reference proteome</keyword>
<feature type="signal peptide" evidence="1">
    <location>
        <begin position="1"/>
        <end position="32"/>
    </location>
</feature>
<evidence type="ECO:0000313" key="2">
    <source>
        <dbReference type="EnsemblPlants" id="TraesCS2B02G114300.1"/>
    </source>
</evidence>
<dbReference type="Gramene" id="TraesCS2B02G114300.1">
    <property type="protein sequence ID" value="TraesCS2B02G114300.1"/>
    <property type="gene ID" value="TraesCS2B02G114300"/>
</dbReference>
<reference evidence="2" key="2">
    <citation type="submission" date="2018-10" db="UniProtKB">
        <authorList>
            <consortium name="EnsemblPlants"/>
        </authorList>
    </citation>
    <scope>IDENTIFICATION</scope>
</reference>
<dbReference type="AlphaFoldDB" id="A0A3B6C2H4"/>
<reference evidence="2" key="1">
    <citation type="submission" date="2018-08" db="EMBL/GenBank/DDBJ databases">
        <authorList>
            <person name="Rossello M."/>
        </authorList>
    </citation>
    <scope>NUCLEOTIDE SEQUENCE [LARGE SCALE GENOMIC DNA]</scope>
    <source>
        <strain evidence="2">cv. Chinese Spring</strain>
    </source>
</reference>
<sequence length="103" mass="11672">MEKYMNSFSARTILCNLLLCSMIHTQCQIMEGQENEKINLPTGLCVYEEKNVGCKDKSFCFCCLVTNLCYVAIDICKSECVKHSSLGIEASKKHRESPSNVMY</sequence>
<evidence type="ECO:0000313" key="3">
    <source>
        <dbReference type="Proteomes" id="UP000019116"/>
    </source>
</evidence>